<keyword evidence="3" id="KW-1185">Reference proteome</keyword>
<name>A0ABP4GDM3_9ACTN</name>
<dbReference type="RefSeq" id="WP_344439651.1">
    <property type="nucleotide sequence ID" value="NZ_BAAALF010000010.1"/>
</dbReference>
<evidence type="ECO:0000313" key="3">
    <source>
        <dbReference type="Proteomes" id="UP001500037"/>
    </source>
</evidence>
<feature type="domain" description="Protein-tyrosine-phosphatase-like N-terminal" evidence="1">
    <location>
        <begin position="15"/>
        <end position="54"/>
    </location>
</feature>
<gene>
    <name evidence="2" type="ORF">GCM10009665_10100</name>
</gene>
<sequence length="58" mass="6096">MTDSPPQAASDPTLSAGAARLALRYAGTSASETLQRLLDDSYRLPAEGATVRSFPQSK</sequence>
<dbReference type="InterPro" id="IPR048716">
    <property type="entry name" value="Phosphatase-like_N"/>
</dbReference>
<accession>A0ABP4GDM3</accession>
<dbReference type="Proteomes" id="UP001500037">
    <property type="component" value="Unassembled WGS sequence"/>
</dbReference>
<dbReference type="EMBL" id="BAAALF010000010">
    <property type="protein sequence ID" value="GAA1221916.1"/>
    <property type="molecule type" value="Genomic_DNA"/>
</dbReference>
<reference evidence="3" key="1">
    <citation type="journal article" date="2019" name="Int. J. Syst. Evol. Microbiol.">
        <title>The Global Catalogue of Microorganisms (GCM) 10K type strain sequencing project: providing services to taxonomists for standard genome sequencing and annotation.</title>
        <authorList>
            <consortium name="The Broad Institute Genomics Platform"/>
            <consortium name="The Broad Institute Genome Sequencing Center for Infectious Disease"/>
            <person name="Wu L."/>
            <person name="Ma J."/>
        </authorList>
    </citation>
    <scope>NUCLEOTIDE SEQUENCE [LARGE SCALE GENOMIC DNA]</scope>
    <source>
        <strain evidence="3">JCM 13004</strain>
    </source>
</reference>
<organism evidence="2 3">
    <name type="scientific">Kitasatospora nipponensis</name>
    <dbReference type="NCBI Taxonomy" id="258049"/>
    <lineage>
        <taxon>Bacteria</taxon>
        <taxon>Bacillati</taxon>
        <taxon>Actinomycetota</taxon>
        <taxon>Actinomycetes</taxon>
        <taxon>Kitasatosporales</taxon>
        <taxon>Streptomycetaceae</taxon>
        <taxon>Kitasatospora</taxon>
    </lineage>
</organism>
<proteinExistence type="predicted"/>
<protein>
    <recommendedName>
        <fullName evidence="1">Protein-tyrosine-phosphatase-like N-terminal domain-containing protein</fullName>
    </recommendedName>
</protein>
<evidence type="ECO:0000259" key="1">
    <source>
        <dbReference type="Pfam" id="PF21234"/>
    </source>
</evidence>
<dbReference type="Gene3D" id="1.10.8.1060">
    <property type="entry name" value="Corynebacterium glutamicum thioredoxin-dependent arsenate reductase, N-terminal domain"/>
    <property type="match status" value="1"/>
</dbReference>
<evidence type="ECO:0000313" key="2">
    <source>
        <dbReference type="EMBL" id="GAA1221916.1"/>
    </source>
</evidence>
<dbReference type="Pfam" id="PF21234">
    <property type="entry name" value="Phosphatase-like_N"/>
    <property type="match status" value="1"/>
</dbReference>
<comment type="caution">
    <text evidence="2">The sequence shown here is derived from an EMBL/GenBank/DDBJ whole genome shotgun (WGS) entry which is preliminary data.</text>
</comment>